<accession>A0A085VZE1</accession>
<dbReference type="InterPro" id="IPR051785">
    <property type="entry name" value="MMCE/EMCE_epimerase"/>
</dbReference>
<dbReference type="Gene3D" id="3.10.180.10">
    <property type="entry name" value="2,3-Dihydroxybiphenyl 1,2-Dioxygenase, domain 1"/>
    <property type="match status" value="1"/>
</dbReference>
<keyword evidence="4" id="KW-1185">Reference proteome</keyword>
<evidence type="ECO:0000259" key="2">
    <source>
        <dbReference type="PROSITE" id="PS51819"/>
    </source>
</evidence>
<gene>
    <name evidence="3" type="ORF">DB31_4717</name>
</gene>
<name>A0A085VZE1_9BACT</name>
<sequence length="127" mass="13497">MSTPHFLGLRTVIYPVKDLAKAKSWYSTVLGAAPYFDEPFYVGFNVGGFELGLDPDTSAQPPGAEGGVAYWGVENADRAWARLLEQGATAVSEVRDVGGGIRVATVKDPFGNVLGIIENPHFPNTAG</sequence>
<dbReference type="PROSITE" id="PS51819">
    <property type="entry name" value="VOC"/>
    <property type="match status" value="1"/>
</dbReference>
<evidence type="ECO:0000256" key="1">
    <source>
        <dbReference type="ARBA" id="ARBA00022723"/>
    </source>
</evidence>
<evidence type="ECO:0000313" key="3">
    <source>
        <dbReference type="EMBL" id="KFE60804.1"/>
    </source>
</evidence>
<feature type="domain" description="VOC" evidence="2">
    <location>
        <begin position="8"/>
        <end position="119"/>
    </location>
</feature>
<comment type="caution">
    <text evidence="3">The sequence shown here is derived from an EMBL/GenBank/DDBJ whole genome shotgun (WGS) entry which is preliminary data.</text>
</comment>
<keyword evidence="1" id="KW-0479">Metal-binding</keyword>
<dbReference type="GO" id="GO:0046491">
    <property type="term" value="P:L-methylmalonyl-CoA metabolic process"/>
    <property type="evidence" value="ECO:0007669"/>
    <property type="project" value="TreeGrafter"/>
</dbReference>
<dbReference type="InterPro" id="IPR029068">
    <property type="entry name" value="Glyas_Bleomycin-R_OHBP_Dase"/>
</dbReference>
<reference evidence="3 4" key="1">
    <citation type="submission" date="2014-04" db="EMBL/GenBank/DDBJ databases">
        <title>Genome assembly of Hyalangium minutum DSM 14724.</title>
        <authorList>
            <person name="Sharma G."/>
            <person name="Subramanian S."/>
        </authorList>
    </citation>
    <scope>NUCLEOTIDE SEQUENCE [LARGE SCALE GENOMIC DNA]</scope>
    <source>
        <strain evidence="3 4">DSM 14724</strain>
    </source>
</reference>
<proteinExistence type="predicted"/>
<evidence type="ECO:0000313" key="4">
    <source>
        <dbReference type="Proteomes" id="UP000028725"/>
    </source>
</evidence>
<protein>
    <recommendedName>
        <fullName evidence="2">VOC domain-containing protein</fullName>
    </recommendedName>
</protein>
<dbReference type="OrthoDB" id="4548523at2"/>
<dbReference type="InterPro" id="IPR004360">
    <property type="entry name" value="Glyas_Fos-R_dOase_dom"/>
</dbReference>
<dbReference type="PATRIC" id="fig|394096.3.peg.8448"/>
<dbReference type="Pfam" id="PF00903">
    <property type="entry name" value="Glyoxalase"/>
    <property type="match status" value="1"/>
</dbReference>
<dbReference type="GO" id="GO:0046872">
    <property type="term" value="F:metal ion binding"/>
    <property type="evidence" value="ECO:0007669"/>
    <property type="project" value="UniProtKB-KW"/>
</dbReference>
<dbReference type="GO" id="GO:0004493">
    <property type="term" value="F:methylmalonyl-CoA epimerase activity"/>
    <property type="evidence" value="ECO:0007669"/>
    <property type="project" value="TreeGrafter"/>
</dbReference>
<dbReference type="RefSeq" id="WP_044198780.1">
    <property type="nucleotide sequence ID" value="NZ_JMCB01000028.1"/>
</dbReference>
<dbReference type="PANTHER" id="PTHR43048:SF3">
    <property type="entry name" value="METHYLMALONYL-COA EPIMERASE, MITOCHONDRIAL"/>
    <property type="match status" value="1"/>
</dbReference>
<dbReference type="PANTHER" id="PTHR43048">
    <property type="entry name" value="METHYLMALONYL-COA EPIMERASE"/>
    <property type="match status" value="1"/>
</dbReference>
<dbReference type="InterPro" id="IPR037523">
    <property type="entry name" value="VOC_core"/>
</dbReference>
<dbReference type="SUPFAM" id="SSF54593">
    <property type="entry name" value="Glyoxalase/Bleomycin resistance protein/Dihydroxybiphenyl dioxygenase"/>
    <property type="match status" value="1"/>
</dbReference>
<dbReference type="STRING" id="394096.DB31_4717"/>
<dbReference type="AlphaFoldDB" id="A0A085VZE1"/>
<organism evidence="3 4">
    <name type="scientific">Hyalangium minutum</name>
    <dbReference type="NCBI Taxonomy" id="394096"/>
    <lineage>
        <taxon>Bacteria</taxon>
        <taxon>Pseudomonadati</taxon>
        <taxon>Myxococcota</taxon>
        <taxon>Myxococcia</taxon>
        <taxon>Myxococcales</taxon>
        <taxon>Cystobacterineae</taxon>
        <taxon>Archangiaceae</taxon>
        <taxon>Hyalangium</taxon>
    </lineage>
</organism>
<dbReference type="EMBL" id="JMCB01000028">
    <property type="protein sequence ID" value="KFE60804.1"/>
    <property type="molecule type" value="Genomic_DNA"/>
</dbReference>
<dbReference type="Proteomes" id="UP000028725">
    <property type="component" value="Unassembled WGS sequence"/>
</dbReference>